<protein>
    <submittedName>
        <fullName evidence="8">50S ribosome-binding GTPase</fullName>
    </submittedName>
</protein>
<keyword evidence="3" id="KW-0547">Nucleotide-binding</keyword>
<comment type="subcellular location">
    <subcellularLocation>
        <location evidence="1">Membrane</location>
        <topology evidence="1">Multi-pass membrane protein</topology>
    </subcellularLocation>
</comment>
<dbReference type="SUPFAM" id="SSF52540">
    <property type="entry name" value="P-loop containing nucleoside triphosphate hydrolases"/>
    <property type="match status" value="1"/>
</dbReference>
<evidence type="ECO:0000256" key="1">
    <source>
        <dbReference type="ARBA" id="ARBA00004141"/>
    </source>
</evidence>
<reference evidence="8" key="1">
    <citation type="submission" date="2022-11" db="EMBL/GenBank/DDBJ databases">
        <title>WGS of Natronobacillus azotifigens 24KS-1, an anaerobic diazotrophic haloalkaliphile from soda-rich habitats.</title>
        <authorList>
            <person name="Sorokin D.Y."/>
            <person name="Merkel A.Y."/>
        </authorList>
    </citation>
    <scope>NUCLEOTIDE SEQUENCE</scope>
    <source>
        <strain evidence="8">24KS-1</strain>
    </source>
</reference>
<keyword evidence="6" id="KW-0472">Membrane</keyword>
<keyword evidence="2" id="KW-0812">Transmembrane</keyword>
<dbReference type="GO" id="GO:0030488">
    <property type="term" value="P:tRNA methylation"/>
    <property type="evidence" value="ECO:0007669"/>
    <property type="project" value="TreeGrafter"/>
</dbReference>
<dbReference type="Proteomes" id="UP001084197">
    <property type="component" value="Unassembled WGS sequence"/>
</dbReference>
<proteinExistence type="predicted"/>
<evidence type="ECO:0000256" key="3">
    <source>
        <dbReference type="ARBA" id="ARBA00022741"/>
    </source>
</evidence>
<dbReference type="Pfam" id="PF05128">
    <property type="entry name" value="DUF697"/>
    <property type="match status" value="1"/>
</dbReference>
<evidence type="ECO:0000256" key="6">
    <source>
        <dbReference type="ARBA" id="ARBA00023136"/>
    </source>
</evidence>
<dbReference type="Pfam" id="PF01926">
    <property type="entry name" value="MMR_HSR1"/>
    <property type="match status" value="1"/>
</dbReference>
<dbReference type="Gene3D" id="3.40.50.300">
    <property type="entry name" value="P-loop containing nucleotide triphosphate hydrolases"/>
    <property type="match status" value="1"/>
</dbReference>
<dbReference type="GO" id="GO:0005525">
    <property type="term" value="F:GTP binding"/>
    <property type="evidence" value="ECO:0007669"/>
    <property type="project" value="UniProtKB-KW"/>
</dbReference>
<dbReference type="GO" id="GO:0005737">
    <property type="term" value="C:cytoplasm"/>
    <property type="evidence" value="ECO:0007669"/>
    <property type="project" value="TreeGrafter"/>
</dbReference>
<evidence type="ECO:0000313" key="9">
    <source>
        <dbReference type="Proteomes" id="UP001084197"/>
    </source>
</evidence>
<dbReference type="GO" id="GO:0016020">
    <property type="term" value="C:membrane"/>
    <property type="evidence" value="ECO:0007669"/>
    <property type="project" value="UniProtKB-SubCell"/>
</dbReference>
<keyword evidence="4" id="KW-1133">Transmembrane helix</keyword>
<dbReference type="EMBL" id="JAPRAT010000032">
    <property type="protein sequence ID" value="MCZ0704303.1"/>
    <property type="molecule type" value="Genomic_DNA"/>
</dbReference>
<dbReference type="RefSeq" id="WP_268781073.1">
    <property type="nucleotide sequence ID" value="NZ_JAPRAT010000032.1"/>
</dbReference>
<feature type="domain" description="G" evidence="7">
    <location>
        <begin position="15"/>
        <end position="122"/>
    </location>
</feature>
<name>A0A9J6RFG6_9BACI</name>
<dbReference type="InterPro" id="IPR027417">
    <property type="entry name" value="P-loop_NTPase"/>
</dbReference>
<gene>
    <name evidence="8" type="ORF">OWO01_13930</name>
</gene>
<evidence type="ECO:0000256" key="5">
    <source>
        <dbReference type="ARBA" id="ARBA00023134"/>
    </source>
</evidence>
<accession>A0A9J6RFG6</accession>
<evidence type="ECO:0000313" key="8">
    <source>
        <dbReference type="EMBL" id="MCZ0704303.1"/>
    </source>
</evidence>
<dbReference type="InterPro" id="IPR021147">
    <property type="entry name" value="DUF697"/>
</dbReference>
<evidence type="ECO:0000256" key="2">
    <source>
        <dbReference type="ARBA" id="ARBA00022692"/>
    </source>
</evidence>
<keyword evidence="9" id="KW-1185">Reference proteome</keyword>
<dbReference type="AlphaFoldDB" id="A0A9J6RFG6"/>
<comment type="caution">
    <text evidence="8">The sequence shown here is derived from an EMBL/GenBank/DDBJ whole genome shotgun (WGS) entry which is preliminary data.</text>
</comment>
<evidence type="ECO:0000259" key="7">
    <source>
        <dbReference type="Pfam" id="PF01926"/>
    </source>
</evidence>
<dbReference type="PANTHER" id="PTHR42714">
    <property type="entry name" value="TRNA MODIFICATION GTPASE GTPBP3"/>
    <property type="match status" value="1"/>
</dbReference>
<dbReference type="InterPro" id="IPR005225">
    <property type="entry name" value="Small_GTP-bd"/>
</dbReference>
<dbReference type="NCBIfam" id="TIGR00231">
    <property type="entry name" value="small_GTP"/>
    <property type="match status" value="1"/>
</dbReference>
<organism evidence="8 9">
    <name type="scientific">Natronobacillus azotifigens</name>
    <dbReference type="NCBI Taxonomy" id="472978"/>
    <lineage>
        <taxon>Bacteria</taxon>
        <taxon>Bacillati</taxon>
        <taxon>Bacillota</taxon>
        <taxon>Bacilli</taxon>
        <taxon>Bacillales</taxon>
        <taxon>Bacillaceae</taxon>
        <taxon>Natronobacillus</taxon>
    </lineage>
</organism>
<evidence type="ECO:0000256" key="4">
    <source>
        <dbReference type="ARBA" id="ARBA00022989"/>
    </source>
</evidence>
<sequence>MNQVNQQLDKEILFAMIGDVNAGKSSTINQLIGDEVAKVGAQPGETVIVEKYKYKDKIIFADTPGLDDIHTENSEETLKFYKEADVILFFLNAAGTVFSEGERKHFKTISKVNKEIIFVLNKIDAAEDIPNLVKFVKDNTDNKFKVVPISSKTGENIDKLRYEIMSFLERKGKDILFAKHVKEKSPIANKWILSAATSAGAVGVTPIPGSDIVPITSIQVGLMVKLATLYEKPLSKGKAKELAIAAVTGNIGKSIFRQAVKLIPGAGSIAGAGIAGSLTMALGYSMKYAYEKDIEIDAELIKTLSKNFMKKNKAEV</sequence>
<dbReference type="InterPro" id="IPR006073">
    <property type="entry name" value="GTP-bd"/>
</dbReference>
<keyword evidence="5" id="KW-0342">GTP-binding</keyword>
<dbReference type="GO" id="GO:0002098">
    <property type="term" value="P:tRNA wobble uridine modification"/>
    <property type="evidence" value="ECO:0007669"/>
    <property type="project" value="TreeGrafter"/>
</dbReference>
<dbReference type="PANTHER" id="PTHR42714:SF2">
    <property type="entry name" value="TRNA MODIFICATION GTPASE GTPBP3, MITOCHONDRIAL"/>
    <property type="match status" value="1"/>
</dbReference>